<dbReference type="InterPro" id="IPR000691">
    <property type="entry name" value="Prot_inh_I16_SSI"/>
</dbReference>
<evidence type="ECO:0000313" key="12">
    <source>
        <dbReference type="EMBL" id="ROO90668.1"/>
    </source>
</evidence>
<protein>
    <submittedName>
        <fullName evidence="12">Subtilisin inhibitor-like</fullName>
    </submittedName>
</protein>
<keyword evidence="7" id="KW-1015">Disulfide bond</keyword>
<dbReference type="RefSeq" id="WP_123669591.1">
    <property type="nucleotide sequence ID" value="NZ_RJKE01000001.1"/>
</dbReference>
<feature type="signal peptide" evidence="10">
    <location>
        <begin position="1"/>
        <end position="22"/>
    </location>
</feature>
<comment type="similarity">
    <text evidence="2 8">Belongs to the protease inhibitor I16 (SSI) family.</text>
</comment>
<evidence type="ECO:0000256" key="10">
    <source>
        <dbReference type="SAM" id="SignalP"/>
    </source>
</evidence>
<dbReference type="Proteomes" id="UP000272400">
    <property type="component" value="Unassembled WGS sequence"/>
</dbReference>
<evidence type="ECO:0000256" key="8">
    <source>
        <dbReference type="RuleBase" id="RU003471"/>
    </source>
</evidence>
<dbReference type="AlphaFoldDB" id="A0A3N1DC28"/>
<feature type="chain" id="PRO_5038968320" evidence="10">
    <location>
        <begin position="23"/>
        <end position="150"/>
    </location>
</feature>
<reference evidence="12 13" key="1">
    <citation type="submission" date="2018-11" db="EMBL/GenBank/DDBJ databases">
        <title>Sequencing the genomes of 1000 actinobacteria strains.</title>
        <authorList>
            <person name="Klenk H.-P."/>
        </authorList>
    </citation>
    <scope>NUCLEOTIDE SEQUENCE [LARGE SCALE GENOMIC DNA]</scope>
    <source>
        <strain evidence="12 13">DSM 44254</strain>
    </source>
</reference>
<dbReference type="PROSITE" id="PS51257">
    <property type="entry name" value="PROKAR_LIPOPROTEIN"/>
    <property type="match status" value="1"/>
</dbReference>
<evidence type="ECO:0000256" key="6">
    <source>
        <dbReference type="ARBA" id="ARBA00022900"/>
    </source>
</evidence>
<feature type="domain" description="Subtilisin inhibitor" evidence="11">
    <location>
        <begin position="46"/>
        <end position="122"/>
    </location>
</feature>
<dbReference type="EMBL" id="RJKE01000001">
    <property type="protein sequence ID" value="ROO90668.1"/>
    <property type="molecule type" value="Genomic_DNA"/>
</dbReference>
<dbReference type="InterPro" id="IPR020054">
    <property type="entry name" value="Prot_inh_SSI_I16_CS"/>
</dbReference>
<keyword evidence="10" id="KW-0732">Signal</keyword>
<evidence type="ECO:0000256" key="2">
    <source>
        <dbReference type="ARBA" id="ARBA00010472"/>
    </source>
</evidence>
<keyword evidence="4" id="KW-0964">Secreted</keyword>
<comment type="subcellular location">
    <subcellularLocation>
        <location evidence="1">Secreted</location>
    </subcellularLocation>
</comment>
<dbReference type="GO" id="GO:0005576">
    <property type="term" value="C:extracellular region"/>
    <property type="evidence" value="ECO:0007669"/>
    <property type="project" value="UniProtKB-SubCell"/>
</dbReference>
<evidence type="ECO:0000256" key="4">
    <source>
        <dbReference type="ARBA" id="ARBA00022525"/>
    </source>
</evidence>
<keyword evidence="13" id="KW-1185">Reference proteome</keyword>
<feature type="region of interest" description="Disordered" evidence="9">
    <location>
        <begin position="95"/>
        <end position="115"/>
    </location>
</feature>
<dbReference type="SUPFAM" id="SSF55399">
    <property type="entry name" value="Subtilisin inhibitor"/>
    <property type="match status" value="1"/>
</dbReference>
<sequence>MRTSSPKTGAKLLLLTAAVVAAATACGGQSAEQETASPNAAAAADQLTITLKKSPSAPEESWTLTCDPAGGTHPAAAKACAQLASSGAEAFTPVPAGSQCGTQYGGPEQGTVTGTWKGTAVDATFTRKDGCEVQRWEKVSELFGELPKVR</sequence>
<proteinExistence type="inferred from homology"/>
<keyword evidence="5 8" id="KW-0646">Protease inhibitor</keyword>
<keyword evidence="6 8" id="KW-0722">Serine protease inhibitor</keyword>
<dbReference type="InterPro" id="IPR036819">
    <property type="entry name" value="Subtilisin_inhibitor-like_sf"/>
</dbReference>
<dbReference type="InterPro" id="IPR023549">
    <property type="entry name" value="Subtilisin_inhibitor"/>
</dbReference>
<accession>A0A3N1DC28</accession>
<evidence type="ECO:0000256" key="5">
    <source>
        <dbReference type="ARBA" id="ARBA00022690"/>
    </source>
</evidence>
<name>A0A3N1DC28_9ACTN</name>
<dbReference type="OrthoDB" id="3427327at2"/>
<organism evidence="12 13">
    <name type="scientific">Actinocorallia herbida</name>
    <dbReference type="NCBI Taxonomy" id="58109"/>
    <lineage>
        <taxon>Bacteria</taxon>
        <taxon>Bacillati</taxon>
        <taxon>Actinomycetota</taxon>
        <taxon>Actinomycetes</taxon>
        <taxon>Streptosporangiales</taxon>
        <taxon>Thermomonosporaceae</taxon>
        <taxon>Actinocorallia</taxon>
    </lineage>
</organism>
<evidence type="ECO:0000256" key="7">
    <source>
        <dbReference type="ARBA" id="ARBA00023157"/>
    </source>
</evidence>
<dbReference type="GO" id="GO:0004867">
    <property type="term" value="F:serine-type endopeptidase inhibitor activity"/>
    <property type="evidence" value="ECO:0007669"/>
    <property type="project" value="UniProtKB-KW"/>
</dbReference>
<dbReference type="Pfam" id="PF00720">
    <property type="entry name" value="SSI"/>
    <property type="match status" value="1"/>
</dbReference>
<dbReference type="Gene3D" id="3.30.350.10">
    <property type="entry name" value="Subtilisin inhibitor-like"/>
    <property type="match status" value="1"/>
</dbReference>
<dbReference type="PRINTS" id="PR00294">
    <property type="entry name" value="SSBTLNINHBTR"/>
</dbReference>
<evidence type="ECO:0000256" key="1">
    <source>
        <dbReference type="ARBA" id="ARBA00004613"/>
    </source>
</evidence>
<comment type="subunit">
    <text evidence="3">Homodimer.</text>
</comment>
<dbReference type="PROSITE" id="PS00999">
    <property type="entry name" value="SSI"/>
    <property type="match status" value="1"/>
</dbReference>
<evidence type="ECO:0000313" key="13">
    <source>
        <dbReference type="Proteomes" id="UP000272400"/>
    </source>
</evidence>
<evidence type="ECO:0000256" key="3">
    <source>
        <dbReference type="ARBA" id="ARBA00011738"/>
    </source>
</evidence>
<comment type="caution">
    <text evidence="12">The sequence shown here is derived from an EMBL/GenBank/DDBJ whole genome shotgun (WGS) entry which is preliminary data.</text>
</comment>
<evidence type="ECO:0000259" key="11">
    <source>
        <dbReference type="Pfam" id="PF00720"/>
    </source>
</evidence>
<gene>
    <name evidence="12" type="ORF">EDD29_8403</name>
</gene>
<evidence type="ECO:0000256" key="9">
    <source>
        <dbReference type="SAM" id="MobiDB-lite"/>
    </source>
</evidence>